<dbReference type="Gene3D" id="1.10.10.60">
    <property type="entry name" value="Homeodomain-like"/>
    <property type="match status" value="2"/>
</dbReference>
<dbReference type="CDD" id="cd00167">
    <property type="entry name" value="SANT"/>
    <property type="match status" value="2"/>
</dbReference>
<dbReference type="OrthoDB" id="2143914at2759"/>
<organism evidence="3 4">
    <name type="scientific">Trichomonas vaginalis (strain ATCC PRA-98 / G3)</name>
    <dbReference type="NCBI Taxonomy" id="412133"/>
    <lineage>
        <taxon>Eukaryota</taxon>
        <taxon>Metamonada</taxon>
        <taxon>Parabasalia</taxon>
        <taxon>Trichomonadida</taxon>
        <taxon>Trichomonadidae</taxon>
        <taxon>Trichomonas</taxon>
    </lineage>
</organism>
<keyword evidence="3" id="KW-0238">DNA-binding</keyword>
<dbReference type="RefSeq" id="XP_001309110.1">
    <property type="nucleotide sequence ID" value="XM_001309109.1"/>
</dbReference>
<proteinExistence type="predicted"/>
<reference evidence="3" key="1">
    <citation type="submission" date="2006-10" db="EMBL/GenBank/DDBJ databases">
        <authorList>
            <person name="Amadeo P."/>
            <person name="Zhao Q."/>
            <person name="Wortman J."/>
            <person name="Fraser-Liggett C."/>
            <person name="Carlton J."/>
        </authorList>
    </citation>
    <scope>NUCLEOTIDE SEQUENCE</scope>
    <source>
        <strain evidence="3">G3</strain>
    </source>
</reference>
<accession>A2FFX0</accession>
<dbReference type="KEGG" id="tva:4753948"/>
<dbReference type="GO" id="GO:0005634">
    <property type="term" value="C:nucleus"/>
    <property type="evidence" value="ECO:0000318"/>
    <property type="project" value="GO_Central"/>
</dbReference>
<dbReference type="eggNOG" id="KOG0048">
    <property type="taxonomic scope" value="Eukaryota"/>
</dbReference>
<dbReference type="InParanoid" id="A2FFX0"/>
<dbReference type="AlphaFoldDB" id="A2FFX0"/>
<gene>
    <name evidence="3" type="ORF">TVAG_000090</name>
</gene>
<feature type="domain" description="HTH myb-type" evidence="2">
    <location>
        <begin position="69"/>
        <end position="115"/>
    </location>
</feature>
<dbReference type="VEuPathDB" id="TrichDB:TVAG_000090"/>
<dbReference type="GO" id="GO:0006355">
    <property type="term" value="P:regulation of DNA-templated transcription"/>
    <property type="evidence" value="ECO:0000318"/>
    <property type="project" value="GO_Central"/>
</dbReference>
<dbReference type="InterPro" id="IPR017930">
    <property type="entry name" value="Myb_dom"/>
</dbReference>
<reference evidence="3" key="2">
    <citation type="journal article" date="2007" name="Science">
        <title>Draft genome sequence of the sexually transmitted pathogen Trichomonas vaginalis.</title>
        <authorList>
            <person name="Carlton J.M."/>
            <person name="Hirt R.P."/>
            <person name="Silva J.C."/>
            <person name="Delcher A.L."/>
            <person name="Schatz M."/>
            <person name="Zhao Q."/>
            <person name="Wortman J.R."/>
            <person name="Bidwell S.L."/>
            <person name="Alsmark U.C.M."/>
            <person name="Besteiro S."/>
            <person name="Sicheritz-Ponten T."/>
            <person name="Noel C.J."/>
            <person name="Dacks J.B."/>
            <person name="Foster P.G."/>
            <person name="Simillion C."/>
            <person name="Van de Peer Y."/>
            <person name="Miranda-Saavedra D."/>
            <person name="Barton G.J."/>
            <person name="Westrop G.D."/>
            <person name="Mueller S."/>
            <person name="Dessi D."/>
            <person name="Fiori P.L."/>
            <person name="Ren Q."/>
            <person name="Paulsen I."/>
            <person name="Zhang H."/>
            <person name="Bastida-Corcuera F.D."/>
            <person name="Simoes-Barbosa A."/>
            <person name="Brown M.T."/>
            <person name="Hayes R.D."/>
            <person name="Mukherjee M."/>
            <person name="Okumura C.Y."/>
            <person name="Schneider R."/>
            <person name="Smith A.J."/>
            <person name="Vanacova S."/>
            <person name="Villalvazo M."/>
            <person name="Haas B.J."/>
            <person name="Pertea M."/>
            <person name="Feldblyum T.V."/>
            <person name="Utterback T.R."/>
            <person name="Shu C.L."/>
            <person name="Osoegawa K."/>
            <person name="de Jong P.J."/>
            <person name="Hrdy I."/>
            <person name="Horvathova L."/>
            <person name="Zubacova Z."/>
            <person name="Dolezal P."/>
            <person name="Malik S.B."/>
            <person name="Logsdon J.M. Jr."/>
            <person name="Henze K."/>
            <person name="Gupta A."/>
            <person name="Wang C.C."/>
            <person name="Dunne R.L."/>
            <person name="Upcroft J.A."/>
            <person name="Upcroft P."/>
            <person name="White O."/>
            <person name="Salzberg S.L."/>
            <person name="Tang P."/>
            <person name="Chiu C.-H."/>
            <person name="Lee Y.-S."/>
            <person name="Embley T.M."/>
            <person name="Coombs G.H."/>
            <person name="Mottram J.C."/>
            <person name="Tachezy J."/>
            <person name="Fraser-Liggett C.M."/>
            <person name="Johnson P.J."/>
        </authorList>
    </citation>
    <scope>NUCLEOTIDE SEQUENCE [LARGE SCALE GENOMIC DNA]</scope>
    <source>
        <strain evidence="3">G3</strain>
    </source>
</reference>
<dbReference type="EMBL" id="DS113770">
    <property type="protein sequence ID" value="EAX96180.1"/>
    <property type="molecule type" value="Genomic_DNA"/>
</dbReference>
<dbReference type="SMR" id="A2FFX0"/>
<dbReference type="InterPro" id="IPR009057">
    <property type="entry name" value="Homeodomain-like_sf"/>
</dbReference>
<evidence type="ECO:0000313" key="4">
    <source>
        <dbReference type="Proteomes" id="UP000001542"/>
    </source>
</evidence>
<dbReference type="PANTHER" id="PTHR45614:SF69">
    <property type="entry name" value="CHROMOSOME UNDETERMINED SCAFFOLD_38, WHOLE GENOME SHOTGUN SEQUENCE"/>
    <property type="match status" value="1"/>
</dbReference>
<sequence length="168" mass="20101">MKSADKEKHRVQKKMKVTAEEDRKLRQLVYIHGENNWEEISKRMQNRNVRQCHDRWHYYLSPNINTSVWTTAEENTLLEYVEQFGSKWIKIASMFPGRNDIQIKNKWNSLKRKYSLSKPLRIEVRETDIEKEGTESDSNKDELDSLFDPNLRLADFPIPYTYDAAFDI</sequence>
<feature type="domain" description="HTH myb-type" evidence="2">
    <location>
        <begin position="9"/>
        <end position="64"/>
    </location>
</feature>
<evidence type="ECO:0000313" key="3">
    <source>
        <dbReference type="EMBL" id="EAX96180.1"/>
    </source>
</evidence>
<dbReference type="GO" id="GO:0000981">
    <property type="term" value="F:DNA-binding transcription factor activity, RNA polymerase II-specific"/>
    <property type="evidence" value="ECO:0000318"/>
    <property type="project" value="GO_Central"/>
</dbReference>
<dbReference type="SUPFAM" id="SSF46689">
    <property type="entry name" value="Homeodomain-like"/>
    <property type="match status" value="1"/>
</dbReference>
<dbReference type="SMART" id="SM00717">
    <property type="entry name" value="SANT"/>
    <property type="match status" value="2"/>
</dbReference>
<dbReference type="PANTHER" id="PTHR45614">
    <property type="entry name" value="MYB PROTEIN-RELATED"/>
    <property type="match status" value="1"/>
</dbReference>
<dbReference type="VEuPathDB" id="TrichDB:TVAGG3_0658050"/>
<dbReference type="PROSITE" id="PS51294">
    <property type="entry name" value="HTH_MYB"/>
    <property type="match status" value="2"/>
</dbReference>
<name>A2FFX0_TRIV3</name>
<protein>
    <submittedName>
        <fullName evidence="3">Myb-like DNA-binding domain containing protein</fullName>
    </submittedName>
</protein>
<dbReference type="PROSITE" id="PS50090">
    <property type="entry name" value="MYB_LIKE"/>
    <property type="match status" value="2"/>
</dbReference>
<dbReference type="STRING" id="5722.A2FFX0"/>
<dbReference type="InterPro" id="IPR050560">
    <property type="entry name" value="MYB_TF"/>
</dbReference>
<dbReference type="Proteomes" id="UP000001542">
    <property type="component" value="Unassembled WGS sequence"/>
</dbReference>
<evidence type="ECO:0000259" key="2">
    <source>
        <dbReference type="PROSITE" id="PS51294"/>
    </source>
</evidence>
<dbReference type="Pfam" id="PF13921">
    <property type="entry name" value="Myb_DNA-bind_6"/>
    <property type="match status" value="1"/>
</dbReference>
<keyword evidence="4" id="KW-1185">Reference proteome</keyword>
<feature type="domain" description="Myb-like" evidence="1">
    <location>
        <begin position="61"/>
        <end position="111"/>
    </location>
</feature>
<dbReference type="GO" id="GO:0000978">
    <property type="term" value="F:RNA polymerase II cis-regulatory region sequence-specific DNA binding"/>
    <property type="evidence" value="ECO:0000318"/>
    <property type="project" value="GO_Central"/>
</dbReference>
<feature type="domain" description="Myb-like" evidence="1">
    <location>
        <begin position="9"/>
        <end position="60"/>
    </location>
</feature>
<evidence type="ECO:0000259" key="1">
    <source>
        <dbReference type="PROSITE" id="PS50090"/>
    </source>
</evidence>
<dbReference type="InterPro" id="IPR001005">
    <property type="entry name" value="SANT/Myb"/>
</dbReference>